<dbReference type="PANTHER" id="PTHR47966:SF51">
    <property type="entry name" value="BETA-SITE APP-CLEAVING ENZYME, ISOFORM A-RELATED"/>
    <property type="match status" value="1"/>
</dbReference>
<protein>
    <submittedName>
        <fullName evidence="3">Pepsin A</fullName>
    </submittedName>
</protein>
<name>A0AAF0YD21_9TREE</name>
<dbReference type="GO" id="GO:0004190">
    <property type="term" value="F:aspartic-type endopeptidase activity"/>
    <property type="evidence" value="ECO:0007669"/>
    <property type="project" value="InterPro"/>
</dbReference>
<feature type="domain" description="Peptidase A1" evidence="2">
    <location>
        <begin position="1"/>
        <end position="165"/>
    </location>
</feature>
<dbReference type="InterPro" id="IPR033121">
    <property type="entry name" value="PEPTIDASE_A1"/>
</dbReference>
<evidence type="ECO:0000259" key="2">
    <source>
        <dbReference type="PROSITE" id="PS51767"/>
    </source>
</evidence>
<dbReference type="GO" id="GO:0006508">
    <property type="term" value="P:proteolysis"/>
    <property type="evidence" value="ECO:0007669"/>
    <property type="project" value="InterPro"/>
</dbReference>
<accession>A0AAF0YD21</accession>
<dbReference type="AlphaFoldDB" id="A0AAF0YD21"/>
<dbReference type="EMBL" id="CP086719">
    <property type="protein sequence ID" value="WOO84485.1"/>
    <property type="molecule type" value="Genomic_DNA"/>
</dbReference>
<sequence length="165" mass="18058">MYFARQNDSAFAPPSFRSQNGGVLTLGGLNTDLFVGEINYIPLSRSTVRNNSHFFWEIPLDHAEYGGRQFSMSTVAIVDTGNPFSTVPADLFRAIYGSLPGAVLSKTDEGRYTFPCSSADAQLRPLTVTLNGLQYTIPPEDLAFRTSASSETCISGLDPMDDRYP</sequence>
<keyword evidence="4" id="KW-1185">Reference proteome</keyword>
<reference evidence="3" key="1">
    <citation type="submission" date="2023-10" db="EMBL/GenBank/DDBJ databases">
        <authorList>
            <person name="Noh H."/>
        </authorList>
    </citation>
    <scope>NUCLEOTIDE SEQUENCE</scope>
    <source>
        <strain evidence="3">DUCC4014</strain>
    </source>
</reference>
<proteinExistence type="inferred from homology"/>
<dbReference type="InterPro" id="IPR001461">
    <property type="entry name" value="Aspartic_peptidase_A1"/>
</dbReference>
<dbReference type="RefSeq" id="XP_062630511.1">
    <property type="nucleotide sequence ID" value="XM_062774527.1"/>
</dbReference>
<dbReference type="PROSITE" id="PS51767">
    <property type="entry name" value="PEPTIDASE_A1"/>
    <property type="match status" value="1"/>
</dbReference>
<dbReference type="GeneID" id="87811174"/>
<evidence type="ECO:0000313" key="4">
    <source>
        <dbReference type="Proteomes" id="UP000827549"/>
    </source>
</evidence>
<dbReference type="SUPFAM" id="SSF50630">
    <property type="entry name" value="Acid proteases"/>
    <property type="match status" value="1"/>
</dbReference>
<comment type="similarity">
    <text evidence="1">Belongs to the peptidase A1 family.</text>
</comment>
<gene>
    <name evidence="3" type="primary">PGA_1</name>
    <name evidence="3" type="ORF">LOC62_06G008004</name>
</gene>
<dbReference type="PANTHER" id="PTHR47966">
    <property type="entry name" value="BETA-SITE APP-CLEAVING ENZYME, ISOFORM A-RELATED"/>
    <property type="match status" value="1"/>
</dbReference>
<evidence type="ECO:0000313" key="3">
    <source>
        <dbReference type="EMBL" id="WOO84485.1"/>
    </source>
</evidence>
<evidence type="ECO:0000256" key="1">
    <source>
        <dbReference type="ARBA" id="ARBA00007447"/>
    </source>
</evidence>
<organism evidence="3 4">
    <name type="scientific">Vanrija pseudolonga</name>
    <dbReference type="NCBI Taxonomy" id="143232"/>
    <lineage>
        <taxon>Eukaryota</taxon>
        <taxon>Fungi</taxon>
        <taxon>Dikarya</taxon>
        <taxon>Basidiomycota</taxon>
        <taxon>Agaricomycotina</taxon>
        <taxon>Tremellomycetes</taxon>
        <taxon>Trichosporonales</taxon>
        <taxon>Trichosporonaceae</taxon>
        <taxon>Vanrija</taxon>
    </lineage>
</organism>
<dbReference type="Gene3D" id="2.40.70.10">
    <property type="entry name" value="Acid Proteases"/>
    <property type="match status" value="1"/>
</dbReference>
<dbReference type="Proteomes" id="UP000827549">
    <property type="component" value="Chromosome 6"/>
</dbReference>
<dbReference type="Pfam" id="PF00026">
    <property type="entry name" value="Asp"/>
    <property type="match status" value="1"/>
</dbReference>
<dbReference type="InterPro" id="IPR021109">
    <property type="entry name" value="Peptidase_aspartic_dom_sf"/>
</dbReference>